<proteinExistence type="predicted"/>
<name>M0BIE2_9EURY</name>
<dbReference type="OrthoDB" id="181456at2157"/>
<dbReference type="EMBL" id="AOIQ01000017">
    <property type="protein sequence ID" value="ELZ09414.1"/>
    <property type="molecule type" value="Genomic_DNA"/>
</dbReference>
<accession>M0BIE2</accession>
<sequence length="93" mass="9687">MTGDLGVEIVREIADREDVDATALTPPLHDVIDTDALESLFEPTATTDRVGPGAVSFSYYGYDVAVTAAGDVRVSTAETTPSGASASREVPLD</sequence>
<dbReference type="Proteomes" id="UP000011560">
    <property type="component" value="Unassembled WGS sequence"/>
</dbReference>
<evidence type="ECO:0000313" key="2">
    <source>
        <dbReference type="EMBL" id="ELZ09414.1"/>
    </source>
</evidence>
<evidence type="ECO:0000259" key="1">
    <source>
        <dbReference type="Pfam" id="PF18545"/>
    </source>
</evidence>
<protein>
    <recommendedName>
        <fullName evidence="1">Halobacterial output domain-containing protein</fullName>
    </recommendedName>
</protein>
<comment type="caution">
    <text evidence="2">The sequence shown here is derived from an EMBL/GenBank/DDBJ whole genome shotgun (WGS) entry which is preliminary data.</text>
</comment>
<keyword evidence="3" id="KW-1185">Reference proteome</keyword>
<dbReference type="Pfam" id="PF18545">
    <property type="entry name" value="HalOD1"/>
    <property type="match status" value="1"/>
</dbReference>
<feature type="domain" description="Halobacterial output" evidence="1">
    <location>
        <begin position="7"/>
        <end position="75"/>
    </location>
</feature>
<dbReference type="RefSeq" id="WP_007702430.1">
    <property type="nucleotide sequence ID" value="NZ_AOIQ01000017.1"/>
</dbReference>
<organism evidence="2 3">
    <name type="scientific">Halovivax asiaticus JCM 14624</name>
    <dbReference type="NCBI Taxonomy" id="1227490"/>
    <lineage>
        <taxon>Archaea</taxon>
        <taxon>Methanobacteriati</taxon>
        <taxon>Methanobacteriota</taxon>
        <taxon>Stenosarchaea group</taxon>
        <taxon>Halobacteria</taxon>
        <taxon>Halobacteriales</taxon>
        <taxon>Natrialbaceae</taxon>
        <taxon>Halovivax</taxon>
    </lineage>
</organism>
<dbReference type="InterPro" id="IPR040624">
    <property type="entry name" value="HalOD1"/>
</dbReference>
<evidence type="ECO:0000313" key="3">
    <source>
        <dbReference type="Proteomes" id="UP000011560"/>
    </source>
</evidence>
<gene>
    <name evidence="2" type="ORF">C479_11360</name>
</gene>
<dbReference type="AlphaFoldDB" id="M0BIE2"/>
<reference evidence="2 3" key="1">
    <citation type="journal article" date="2014" name="PLoS Genet.">
        <title>Phylogenetically driven sequencing of extremely halophilic archaea reveals strategies for static and dynamic osmo-response.</title>
        <authorList>
            <person name="Becker E.A."/>
            <person name="Seitzer P.M."/>
            <person name="Tritt A."/>
            <person name="Larsen D."/>
            <person name="Krusor M."/>
            <person name="Yao A.I."/>
            <person name="Wu D."/>
            <person name="Madern D."/>
            <person name="Eisen J.A."/>
            <person name="Darling A.E."/>
            <person name="Facciotti M.T."/>
        </authorList>
    </citation>
    <scope>NUCLEOTIDE SEQUENCE [LARGE SCALE GENOMIC DNA]</scope>
    <source>
        <strain evidence="2 3">JCM 14624</strain>
    </source>
</reference>